<dbReference type="Proteomes" id="UP000019116">
    <property type="component" value="Chromosome 1A"/>
</dbReference>
<evidence type="ECO:0000256" key="1">
    <source>
        <dbReference type="SAM" id="MobiDB-lite"/>
    </source>
</evidence>
<reference evidence="2" key="1">
    <citation type="submission" date="2018-08" db="EMBL/GenBank/DDBJ databases">
        <authorList>
            <person name="Rossello M."/>
        </authorList>
    </citation>
    <scope>NUCLEOTIDE SEQUENCE [LARGE SCALE GENOMIC DNA]</scope>
    <source>
        <strain evidence="2">cv. Chinese Spring</strain>
    </source>
</reference>
<dbReference type="Gramene" id="TraesWEE_scaffold_081039_01G000200.1">
    <property type="protein sequence ID" value="TraesWEE_scaffold_081039_01G000200.1"/>
    <property type="gene ID" value="TraesWEE_scaffold_081039_01G000200"/>
</dbReference>
<dbReference type="Gramene" id="TraesCS1A03G0395700.1">
    <property type="protein sequence ID" value="TraesCS1A03G0395700.1.CDS"/>
    <property type="gene ID" value="TraesCS1A03G0395700"/>
</dbReference>
<name>A0A3B5XY21_WHEAT</name>
<dbReference type="EnsemblPlants" id="TraesCS1A02G146800.1">
    <property type="protein sequence ID" value="TraesCS1A02G146800.1"/>
    <property type="gene ID" value="TraesCS1A02G146800"/>
</dbReference>
<dbReference type="OMA" id="QPEQMMA"/>
<sequence length="175" mass="19623">MTPRPTSNPKDAGSVDKDVFVDLSPLAASLGVTEKQNEREFRHPIVFTPPPFSLEIDLSQPIEPVDAIPASYAFPSQPEQMMAQPIVDGRKAVKFAEPIVQDHLWRYHHQWMKPYARWSRMCSSRKKMQPKAPSSSPVAHATTSVDVQSSATPSSVRQARVVQPPPPQKWTMNLQ</sequence>
<proteinExistence type="predicted"/>
<evidence type="ECO:0000313" key="3">
    <source>
        <dbReference type="Proteomes" id="UP000019116"/>
    </source>
</evidence>
<dbReference type="OrthoDB" id="10426149at2759"/>
<dbReference type="Gramene" id="TraesCS1A02G146800.1">
    <property type="protein sequence ID" value="TraesCS1A02G146800.1"/>
    <property type="gene ID" value="TraesCS1A02G146800"/>
</dbReference>
<dbReference type="Gramene" id="TraesCLE_scaffold_056739_01G000100.1">
    <property type="protein sequence ID" value="TraesCLE_scaffold_056739_01G000100.1"/>
    <property type="gene ID" value="TraesCLE_scaffold_056739_01G000100"/>
</dbReference>
<evidence type="ECO:0000313" key="2">
    <source>
        <dbReference type="EnsemblPlants" id="TraesCS1A02G146800.1"/>
    </source>
</evidence>
<accession>A0A3B5XY21</accession>
<feature type="region of interest" description="Disordered" evidence="1">
    <location>
        <begin position="126"/>
        <end position="175"/>
    </location>
</feature>
<feature type="compositionally biased region" description="Polar residues" evidence="1">
    <location>
        <begin position="132"/>
        <end position="155"/>
    </location>
</feature>
<reference evidence="2" key="2">
    <citation type="submission" date="2018-10" db="UniProtKB">
        <authorList>
            <consortium name="EnsemblPlants"/>
        </authorList>
    </citation>
    <scope>IDENTIFICATION</scope>
</reference>
<keyword evidence="3" id="KW-1185">Reference proteome</keyword>
<protein>
    <submittedName>
        <fullName evidence="2">Uncharacterized protein</fullName>
    </submittedName>
</protein>
<dbReference type="AlphaFoldDB" id="A0A3B5XY21"/>
<organism evidence="2">
    <name type="scientific">Triticum aestivum</name>
    <name type="common">Wheat</name>
    <dbReference type="NCBI Taxonomy" id="4565"/>
    <lineage>
        <taxon>Eukaryota</taxon>
        <taxon>Viridiplantae</taxon>
        <taxon>Streptophyta</taxon>
        <taxon>Embryophyta</taxon>
        <taxon>Tracheophyta</taxon>
        <taxon>Spermatophyta</taxon>
        <taxon>Magnoliopsida</taxon>
        <taxon>Liliopsida</taxon>
        <taxon>Poales</taxon>
        <taxon>Poaceae</taxon>
        <taxon>BOP clade</taxon>
        <taxon>Pooideae</taxon>
        <taxon>Triticodae</taxon>
        <taxon>Triticeae</taxon>
        <taxon>Triticinae</taxon>
        <taxon>Triticum</taxon>
    </lineage>
</organism>